<reference evidence="3" key="1">
    <citation type="journal article" date="2014" name="Nat. Commun.">
        <title>The rainbow trout genome provides novel insights into evolution after whole-genome duplication in vertebrates.</title>
        <authorList>
            <person name="Berthelot C."/>
            <person name="Brunet F."/>
            <person name="Chalopin D."/>
            <person name="Juanchich A."/>
            <person name="Bernard M."/>
            <person name="Noel B."/>
            <person name="Bento P."/>
            <person name="Da Silva C."/>
            <person name="Labadie K."/>
            <person name="Alberti A."/>
            <person name="Aury J.M."/>
            <person name="Louis A."/>
            <person name="Dehais P."/>
            <person name="Bardou P."/>
            <person name="Montfort J."/>
            <person name="Klopp C."/>
            <person name="Cabau C."/>
            <person name="Gaspin C."/>
            <person name="Thorgaard G.H."/>
            <person name="Boussaha M."/>
            <person name="Quillet E."/>
            <person name="Guyomard R."/>
            <person name="Galiana D."/>
            <person name="Bobe J."/>
            <person name="Volff J.N."/>
            <person name="Genet C."/>
            <person name="Wincker P."/>
            <person name="Jaillon O."/>
            <person name="Roest Crollius H."/>
            <person name="Guiguen Y."/>
        </authorList>
    </citation>
    <scope>NUCLEOTIDE SEQUENCE [LARGE SCALE GENOMIC DNA]</scope>
</reference>
<sequence length="1153" mass="129177">MSKREAFLDSICKDNVGEFLIFTKLHKDTAEPFDLDEVLQELPKGQREALWARLVTLLCDQLAAFAPEHWDAGLEEDKQDNDMEVVSPDRTHTMSVLEGVTLVVTASVDVIEDGDTYNSLLECGNILNGVLPYLPASEMPLRQAIHGLCEAWWKKGLLGKEELGRTAFLGSLEKTLLLKKPGAEIQRLWGFHEVLFTVDFASECSKELIDLLLQCFLSVNHIKNEDGKRLMVFLFSWNVNFIRMIHGTIKNQLPYFAKPHTDHIAEIYCRAWKKASGVCLEQIESTCIQDFMQHAVLLHRTSPVHAKVRQILRYFHKRKGRNGLDEMLYRLYKPILWRALSAANSEVRANATLLFTEAFPINNPSQSSEKMDETIQKQLDTLVCLLEDPQPLVRSTATLGVCKILAKCWEVIPPTVIIDFLKKLVVELANDTTSPDVRCSVFKCLTIVLDNGHSHQLLEQLLPALKNSLHDTSEKVRVAFLNMLLKIKAVRAAKFWKVSSMEHLLARLAVDSQPVSKRIVNLLFNSFFPVNQSVEVWCERCVTLIQMNPKAARTFYQYAHIYTAPTNIVKLMLIIRQCLNACIQTEDLNETKSNKENTSVLEHVLSVKDTASMASLLEVVVILWRSIRKALELNKDALQYTTAKFGSVVPKYFNVFQEERSTVPLIQLASLLPPASVPTFSCGVLSRLKRLEAGAKVSQYSQIIECLCSWGQAAHVLELITDWLTDALPTPAGKGNTSRKVRIKETMEAKPDLGLDYLEYLVSRTSTRDCILPFWQGQLKQLHKALGAWKSVLLSHLSSSEAQADVPRAETALRAFALHARLSAHLQHKFSEGRDFLVPVENTAAWVAERVLPFLVGPSEGGVTEQQRDLARQVVECLLTVSRDVIRVGLGDEEFKGQVLHLCSIVLLSEKGYLCVPLLLFVLTEVAENYVPENQDNQSSIILTVVTNVFQKILEVMARCLRKDPEEGQELWHLAVTALGDFLQVVQAWSGIGSNPLNGVFSTVCAATLAATQHSLQKATKMADTLFSKIENMSHPQEVTTPETVQDLPPLSSILLNVLLKSPPVTRAFLAEIISTVDSEVIDDLTGLAAVLHILAVVRQTGRFKADLKSTAVSVQRRLQKHYAVTAEDEGHIQRVIYESAINTLNEILMPCP</sequence>
<dbReference type="InterPro" id="IPR024741">
    <property type="entry name" value="Condensin2_G2"/>
</dbReference>
<reference evidence="3" key="2">
    <citation type="submission" date="2014-03" db="EMBL/GenBank/DDBJ databases">
        <authorList>
            <person name="Genoscope - CEA"/>
        </authorList>
    </citation>
    <scope>NUCLEOTIDE SEQUENCE</scope>
</reference>
<dbReference type="GO" id="GO:0005634">
    <property type="term" value="C:nucleus"/>
    <property type="evidence" value="ECO:0007669"/>
    <property type="project" value="InterPro"/>
</dbReference>
<dbReference type="InterPro" id="IPR016024">
    <property type="entry name" value="ARM-type_fold"/>
</dbReference>
<evidence type="ECO:0000313" key="4">
    <source>
        <dbReference type="Proteomes" id="UP000193380"/>
    </source>
</evidence>
<organism evidence="3 4">
    <name type="scientific">Oncorhynchus mykiss</name>
    <name type="common">Rainbow trout</name>
    <name type="synonym">Salmo gairdneri</name>
    <dbReference type="NCBI Taxonomy" id="8022"/>
    <lineage>
        <taxon>Eukaryota</taxon>
        <taxon>Metazoa</taxon>
        <taxon>Chordata</taxon>
        <taxon>Craniata</taxon>
        <taxon>Vertebrata</taxon>
        <taxon>Euteleostomi</taxon>
        <taxon>Actinopterygii</taxon>
        <taxon>Neopterygii</taxon>
        <taxon>Teleostei</taxon>
        <taxon>Protacanthopterygii</taxon>
        <taxon>Salmoniformes</taxon>
        <taxon>Salmonidae</taxon>
        <taxon>Salmoninae</taxon>
        <taxon>Oncorhynchus</taxon>
    </lineage>
</organism>
<dbReference type="AlphaFoldDB" id="A0A060VW73"/>
<dbReference type="GO" id="GO:0000796">
    <property type="term" value="C:condensin complex"/>
    <property type="evidence" value="ECO:0007669"/>
    <property type="project" value="TreeGrafter"/>
</dbReference>
<dbReference type="GO" id="GO:0000070">
    <property type="term" value="P:mitotic sister chromatid segregation"/>
    <property type="evidence" value="ECO:0007669"/>
    <property type="project" value="TreeGrafter"/>
</dbReference>
<dbReference type="InterPro" id="IPR011989">
    <property type="entry name" value="ARM-like"/>
</dbReference>
<dbReference type="Gene3D" id="1.25.10.10">
    <property type="entry name" value="Leucine-rich Repeat Variant"/>
    <property type="match status" value="1"/>
</dbReference>
<evidence type="ECO:0000259" key="2">
    <source>
        <dbReference type="Pfam" id="PF22956"/>
    </source>
</evidence>
<proteinExistence type="predicted"/>
<dbReference type="PANTHER" id="PTHR16199:SF4">
    <property type="entry name" value="CONDENSIN-2 COMPLEX SUBUNIT G2"/>
    <property type="match status" value="1"/>
</dbReference>
<gene>
    <name evidence="3" type="ORF">GSONMT00082191001</name>
</gene>
<dbReference type="InterPro" id="IPR055231">
    <property type="entry name" value="2AA_helical"/>
</dbReference>
<accession>A0A060VW73</accession>
<dbReference type="PANTHER" id="PTHR16199">
    <property type="entry name" value="CONDENSIN-2 COMPLEX SUBUNIT G2"/>
    <property type="match status" value="1"/>
</dbReference>
<dbReference type="Pfam" id="PF12422">
    <property type="entry name" value="Condensin2nSMC"/>
    <property type="match status" value="1"/>
</dbReference>
<dbReference type="Pfam" id="PF22956">
    <property type="entry name" value="VPS15-like_hel"/>
    <property type="match status" value="1"/>
</dbReference>
<dbReference type="SUPFAM" id="SSF48371">
    <property type="entry name" value="ARM repeat"/>
    <property type="match status" value="1"/>
</dbReference>
<protein>
    <recommendedName>
        <fullName evidence="2">Phosphatase 2A Regulatory Subunit A helical domain-containing protein</fullName>
    </recommendedName>
</protein>
<name>A0A060VW73_ONCMY</name>
<dbReference type="Proteomes" id="UP000193380">
    <property type="component" value="Unassembled WGS sequence"/>
</dbReference>
<dbReference type="PaxDb" id="8022-A0A060VW73"/>
<evidence type="ECO:0000313" key="3">
    <source>
        <dbReference type="EMBL" id="CDQ56595.1"/>
    </source>
</evidence>
<evidence type="ECO:0000256" key="1">
    <source>
        <dbReference type="ARBA" id="ARBA00022737"/>
    </source>
</evidence>
<keyword evidence="1" id="KW-0677">Repeat</keyword>
<feature type="domain" description="Phosphatase 2A Regulatory Subunit A helical" evidence="2">
    <location>
        <begin position="365"/>
        <end position="487"/>
    </location>
</feature>
<dbReference type="STRING" id="8022.A0A060VW73"/>
<dbReference type="EMBL" id="FR904266">
    <property type="protein sequence ID" value="CDQ56595.1"/>
    <property type="molecule type" value="Genomic_DNA"/>
</dbReference>